<comment type="caution">
    <text evidence="1">The sequence shown here is derived from an EMBL/GenBank/DDBJ whole genome shotgun (WGS) entry which is preliminary data.</text>
</comment>
<dbReference type="AlphaFoldDB" id="A0AAW9KJR6"/>
<evidence type="ECO:0000313" key="1">
    <source>
        <dbReference type="EMBL" id="MDZ7543458.1"/>
    </source>
</evidence>
<dbReference type="InterPro" id="IPR010894">
    <property type="entry name" value="SpoVAD"/>
</dbReference>
<sequence length="114" mass="12180">NIDAYHYDLIATGDLGKVGHELANALLEKHGINMPKHIFTDCGLLIYTKDQPSFSGGSGCGCSAVVTYGHLLNRMRKGELKKILIVATGALMSPVSIQQTESIPSVAHAVSIEM</sequence>
<dbReference type="Pfam" id="PF07451">
    <property type="entry name" value="SpoVAD"/>
    <property type="match status" value="1"/>
</dbReference>
<protein>
    <submittedName>
        <fullName evidence="1">Stage V sporulation protein AD</fullName>
    </submittedName>
</protein>
<gene>
    <name evidence="1" type="ORF">GNF83_20230</name>
</gene>
<organism evidence="1 2">
    <name type="scientific">Clostridium perfringens</name>
    <dbReference type="NCBI Taxonomy" id="1502"/>
    <lineage>
        <taxon>Bacteria</taxon>
        <taxon>Bacillati</taxon>
        <taxon>Bacillota</taxon>
        <taxon>Clostridia</taxon>
        <taxon>Eubacteriales</taxon>
        <taxon>Clostridiaceae</taxon>
        <taxon>Clostridium</taxon>
    </lineage>
</organism>
<reference evidence="1" key="1">
    <citation type="submission" date="2019-11" db="EMBL/GenBank/DDBJ databases">
        <title>Characterization of Clostridium perfringens isolates from swine manure treated agricultural soils.</title>
        <authorList>
            <person name="Wushke S.T."/>
        </authorList>
    </citation>
    <scope>NUCLEOTIDE SEQUENCE</scope>
    <source>
        <strain evidence="1">X62</strain>
    </source>
</reference>
<dbReference type="Gene3D" id="3.40.47.40">
    <property type="entry name" value="Stage V sporulation protein AD"/>
    <property type="match status" value="1"/>
</dbReference>
<proteinExistence type="predicted"/>
<name>A0AAW9KJR6_CLOPF</name>
<dbReference type="InterPro" id="IPR038369">
    <property type="entry name" value="SpoVAD_sf"/>
</dbReference>
<dbReference type="Proteomes" id="UP001288944">
    <property type="component" value="Unassembled WGS sequence"/>
</dbReference>
<dbReference type="EMBL" id="WNUR01001212">
    <property type="protein sequence ID" value="MDZ7543458.1"/>
    <property type="molecule type" value="Genomic_DNA"/>
</dbReference>
<accession>A0AAW9KJR6</accession>
<evidence type="ECO:0000313" key="2">
    <source>
        <dbReference type="Proteomes" id="UP001288944"/>
    </source>
</evidence>
<feature type="non-terminal residue" evidence="1">
    <location>
        <position position="1"/>
    </location>
</feature>